<keyword evidence="2" id="KW-1185">Reference proteome</keyword>
<evidence type="ECO:0000313" key="1">
    <source>
        <dbReference type="EMBL" id="KAJ7554408.1"/>
    </source>
</evidence>
<organism evidence="1 2">
    <name type="scientific">Diphasiastrum complanatum</name>
    <name type="common">Issler's clubmoss</name>
    <name type="synonym">Lycopodium complanatum</name>
    <dbReference type="NCBI Taxonomy" id="34168"/>
    <lineage>
        <taxon>Eukaryota</taxon>
        <taxon>Viridiplantae</taxon>
        <taxon>Streptophyta</taxon>
        <taxon>Embryophyta</taxon>
        <taxon>Tracheophyta</taxon>
        <taxon>Lycopodiopsida</taxon>
        <taxon>Lycopodiales</taxon>
        <taxon>Lycopodiaceae</taxon>
        <taxon>Lycopodioideae</taxon>
        <taxon>Diphasiastrum</taxon>
    </lineage>
</organism>
<reference evidence="2" key="1">
    <citation type="journal article" date="2024" name="Proc. Natl. Acad. Sci. U.S.A.">
        <title>Extraordinary preservation of gene collinearity over three hundred million years revealed in homosporous lycophytes.</title>
        <authorList>
            <person name="Li C."/>
            <person name="Wickell D."/>
            <person name="Kuo L.Y."/>
            <person name="Chen X."/>
            <person name="Nie B."/>
            <person name="Liao X."/>
            <person name="Peng D."/>
            <person name="Ji J."/>
            <person name="Jenkins J."/>
            <person name="Williams M."/>
            <person name="Shu S."/>
            <person name="Plott C."/>
            <person name="Barry K."/>
            <person name="Rajasekar S."/>
            <person name="Grimwood J."/>
            <person name="Han X."/>
            <person name="Sun S."/>
            <person name="Hou Z."/>
            <person name="He W."/>
            <person name="Dai G."/>
            <person name="Sun C."/>
            <person name="Schmutz J."/>
            <person name="Leebens-Mack J.H."/>
            <person name="Li F.W."/>
            <person name="Wang L."/>
        </authorList>
    </citation>
    <scope>NUCLEOTIDE SEQUENCE [LARGE SCALE GENOMIC DNA]</scope>
    <source>
        <strain evidence="2">cv. PW_Plant_1</strain>
    </source>
</reference>
<accession>A0ACC2DJT3</accession>
<comment type="caution">
    <text evidence="1">The sequence shown here is derived from an EMBL/GenBank/DDBJ whole genome shotgun (WGS) entry which is preliminary data.</text>
</comment>
<gene>
    <name evidence="1" type="ORF">O6H91_06G138800</name>
</gene>
<dbReference type="EMBL" id="CM055097">
    <property type="protein sequence ID" value="KAJ7554408.1"/>
    <property type="molecule type" value="Genomic_DNA"/>
</dbReference>
<dbReference type="Proteomes" id="UP001162992">
    <property type="component" value="Chromosome 6"/>
</dbReference>
<name>A0ACC2DJT3_DIPCM</name>
<proteinExistence type="predicted"/>
<evidence type="ECO:0000313" key="2">
    <source>
        <dbReference type="Proteomes" id="UP001162992"/>
    </source>
</evidence>
<protein>
    <submittedName>
        <fullName evidence="1">Uncharacterized protein</fullName>
    </submittedName>
</protein>
<sequence>MESLSENMENFRTMGPTGIKKQDWNNSDHRRIALACLVQSVYILQADKERGRTKNQTFAQDWWQCFNYRLAELIMNDKRTHINGAVFKWKGCQYWKPKRAPMIVVAFRGTFLRSEATSSDLEVDYRIVSHRLHKAARFETALGVVTRLAETYHPKNVCVVGHSLGAAIGLLVARKLAEDGSLLEAHLFNPPFASIPLETLAGSTVALGVNMMYTLATAGLALLLQNFEHGKQVMAAFTAVQSWVPDMYVNVKDAICSGYLEYFSVRKMIASQKTLVSLTAPFSFRGIIHFMHGMDSKPYHLIPSARLHVSSRKSDGYLASHSLSRWWSPEAELETIYATIDSQELVKK</sequence>